<dbReference type="InterPro" id="IPR027396">
    <property type="entry name" value="DsrEFH-like"/>
</dbReference>
<comment type="subunit">
    <text evidence="3">Heterohexamer, formed by a dimer of trimers. The hexameric TusBCD complex contains 2 copies each of TusB, TusC and TusD. The TusBCD complex interacts with TusE.</text>
</comment>
<protein>
    <recommendedName>
        <fullName evidence="3">Protein TusB</fullName>
    </recommendedName>
    <alternativeName>
        <fullName evidence="3">tRNA 2-thiouridine synthesizing protein B</fullName>
    </alternativeName>
</protein>
<evidence type="ECO:0000256" key="3">
    <source>
        <dbReference type="HAMAP-Rule" id="MF_01564"/>
    </source>
</evidence>
<proteinExistence type="inferred from homology"/>
<dbReference type="RefSeq" id="WP_264385281.1">
    <property type="nucleotide sequence ID" value="NZ_CP074352.1"/>
</dbReference>
<dbReference type="EMBL" id="CP074352">
    <property type="protein sequence ID" value="UYU32248.1"/>
    <property type="molecule type" value="Genomic_DNA"/>
</dbReference>
<dbReference type="Pfam" id="PF04077">
    <property type="entry name" value="DsrH"/>
    <property type="match status" value="1"/>
</dbReference>
<comment type="similarity">
    <text evidence="3">Belongs to the DsrH/TusB family.</text>
</comment>
<gene>
    <name evidence="3 4" type="primary">tusB</name>
    <name evidence="4" type="ORF">KFZ77_01620</name>
</gene>
<name>A0ABY6JEI3_9ENTR</name>
<evidence type="ECO:0000313" key="5">
    <source>
        <dbReference type="Proteomes" id="UP001156318"/>
    </source>
</evidence>
<keyword evidence="5" id="KW-1185">Reference proteome</keyword>
<dbReference type="Gene3D" id="3.40.1260.10">
    <property type="entry name" value="DsrEFH-like"/>
    <property type="match status" value="1"/>
</dbReference>
<dbReference type="NCBIfam" id="TIGR03011">
    <property type="entry name" value="sulf_tusB_dsrH"/>
    <property type="match status" value="1"/>
</dbReference>
<comment type="subcellular location">
    <subcellularLocation>
        <location evidence="3">Cytoplasm</location>
    </subcellularLocation>
</comment>
<dbReference type="PANTHER" id="PTHR37526:SF1">
    <property type="entry name" value="PROTEIN TUSB"/>
    <property type="match status" value="1"/>
</dbReference>
<keyword evidence="4" id="KW-0808">Transferase</keyword>
<evidence type="ECO:0000256" key="2">
    <source>
        <dbReference type="ARBA" id="ARBA00022694"/>
    </source>
</evidence>
<keyword evidence="1 3" id="KW-0963">Cytoplasm</keyword>
<dbReference type="SUPFAM" id="SSF75169">
    <property type="entry name" value="DsrEFH-like"/>
    <property type="match status" value="1"/>
</dbReference>
<organism evidence="4 5">
    <name type="scientific">Siccibacter colletis</name>
    <dbReference type="NCBI Taxonomy" id="1505757"/>
    <lineage>
        <taxon>Bacteria</taxon>
        <taxon>Pseudomonadati</taxon>
        <taxon>Pseudomonadota</taxon>
        <taxon>Gammaproteobacteria</taxon>
        <taxon>Enterobacterales</taxon>
        <taxon>Enterobacteriaceae</taxon>
        <taxon>Siccibacter</taxon>
    </lineage>
</organism>
<dbReference type="InterPro" id="IPR023526">
    <property type="entry name" value="Sulphur_relay_TusB"/>
</dbReference>
<reference evidence="4 5" key="1">
    <citation type="submission" date="2021-05" db="EMBL/GenBank/DDBJ databases">
        <title>Isolation, identification, and the growth promoting effects of Pantoea dispersa strain YSD J2 from the aboveground leaves of Cyperus esculentus L.Var. Sativus.</title>
        <authorList>
            <person name="Wang S."/>
            <person name="Tang X.M."/>
            <person name="Huang Y.N."/>
        </authorList>
    </citation>
    <scope>NUCLEOTIDE SEQUENCE [LARGE SCALE GENOMIC DNA]</scope>
    <source>
        <strain evidence="5">YSD YN2</strain>
    </source>
</reference>
<dbReference type="HAMAP" id="MF_01564">
    <property type="entry name" value="Thiourid_synth_B"/>
    <property type="match status" value="1"/>
</dbReference>
<keyword evidence="2 3" id="KW-0819">tRNA processing</keyword>
<accession>A0ABY6JEI3</accession>
<dbReference type="PANTHER" id="PTHR37526">
    <property type="entry name" value="PROTEIN TUSB"/>
    <property type="match status" value="1"/>
</dbReference>
<dbReference type="GO" id="GO:0016740">
    <property type="term" value="F:transferase activity"/>
    <property type="evidence" value="ECO:0007669"/>
    <property type="project" value="UniProtKB-KW"/>
</dbReference>
<evidence type="ECO:0000313" key="4">
    <source>
        <dbReference type="EMBL" id="UYU32248.1"/>
    </source>
</evidence>
<dbReference type="Proteomes" id="UP001156318">
    <property type="component" value="Chromosome"/>
</dbReference>
<comment type="function">
    <text evidence="3">Part of a sulfur-relay system required for 2-thiolation of 5-methylaminomethyl-2-thiouridine (mnm(5)s(2)U) at tRNA wobble positions.</text>
</comment>
<dbReference type="InterPro" id="IPR007215">
    <property type="entry name" value="Sulphur_relay_TusB/DsrH"/>
</dbReference>
<dbReference type="NCBIfam" id="NF010035">
    <property type="entry name" value="PRK13510.1"/>
    <property type="match status" value="1"/>
</dbReference>
<evidence type="ECO:0000256" key="1">
    <source>
        <dbReference type="ARBA" id="ARBA00022490"/>
    </source>
</evidence>
<sequence length="95" mass="10546">MLHTLSHSPWRCDFSTFLSALRPGDEVLLLQDGVIAAIEGGLFLEKLRSAPISVSVLRDDVEARGLSAQISNSIVRVSYTDFVRMTLSHQSQMAW</sequence>